<dbReference type="Pfam" id="PF04773">
    <property type="entry name" value="FecR"/>
    <property type="match status" value="1"/>
</dbReference>
<dbReference type="EMBL" id="FZOL01000029">
    <property type="protein sequence ID" value="SNT21756.1"/>
    <property type="molecule type" value="Genomic_DNA"/>
</dbReference>
<evidence type="ECO:0000259" key="1">
    <source>
        <dbReference type="Pfam" id="PF04773"/>
    </source>
</evidence>
<dbReference type="InterPro" id="IPR012373">
    <property type="entry name" value="Ferrdict_sens_TM"/>
</dbReference>
<dbReference type="Gene3D" id="2.60.120.1440">
    <property type="match status" value="1"/>
</dbReference>
<dbReference type="AlphaFoldDB" id="A0A239KTS5"/>
<dbReference type="STRING" id="1215104.GCA_000730585_02112"/>
<gene>
    <name evidence="3" type="ORF">SAMN05444352_12938</name>
</gene>
<dbReference type="InterPro" id="IPR032623">
    <property type="entry name" value="FecR_N"/>
</dbReference>
<dbReference type="RefSeq" id="WP_042126466.1">
    <property type="nucleotide sequence ID" value="NZ_FZOL01000029.1"/>
</dbReference>
<accession>A0A239KTS5</accession>
<feature type="domain" description="FecR N-terminal" evidence="2">
    <location>
        <begin position="12"/>
        <end position="52"/>
    </location>
</feature>
<name>A0A239KTS5_9PSED</name>
<feature type="domain" description="FecR protein" evidence="1">
    <location>
        <begin position="117"/>
        <end position="207"/>
    </location>
</feature>
<evidence type="ECO:0000313" key="3">
    <source>
        <dbReference type="EMBL" id="SNT21756.1"/>
    </source>
</evidence>
<evidence type="ECO:0000259" key="2">
    <source>
        <dbReference type="Pfam" id="PF16220"/>
    </source>
</evidence>
<keyword evidence="4" id="KW-1185">Reference proteome</keyword>
<dbReference type="PIRSF" id="PIRSF018266">
    <property type="entry name" value="FecR"/>
    <property type="match status" value="1"/>
</dbReference>
<evidence type="ECO:0000313" key="4">
    <source>
        <dbReference type="Proteomes" id="UP000198407"/>
    </source>
</evidence>
<dbReference type="Proteomes" id="UP000198407">
    <property type="component" value="Unassembled WGS sequence"/>
</dbReference>
<dbReference type="PANTHER" id="PTHR30273:SF2">
    <property type="entry name" value="PROTEIN FECR"/>
    <property type="match status" value="1"/>
</dbReference>
<dbReference type="PANTHER" id="PTHR30273">
    <property type="entry name" value="PERIPLASMIC SIGNAL SENSOR AND SIGMA FACTOR ACTIVATOR FECR-RELATED"/>
    <property type="match status" value="1"/>
</dbReference>
<organism evidence="3 4">
    <name type="scientific">Pseudomonas japonica</name>
    <dbReference type="NCBI Taxonomy" id="256466"/>
    <lineage>
        <taxon>Bacteria</taxon>
        <taxon>Pseudomonadati</taxon>
        <taxon>Pseudomonadota</taxon>
        <taxon>Gammaproteobacteria</taxon>
        <taxon>Pseudomonadales</taxon>
        <taxon>Pseudomonadaceae</taxon>
        <taxon>Pseudomonas</taxon>
    </lineage>
</organism>
<proteinExistence type="predicted"/>
<sequence length="320" mass="35116">MTCQPSEQALHDAIDWMLRLEHLPTSDPAHQAFEQWHQHSAEHRAAWQRVSAVLETALADLQGLPGQVQVASRALRALPNPSRRNLLSKGLALLLLGGGGISVLNRLAPVADLLADAHTATGERKTLLLDDGSRLILNARSAADIRFDAQQRRVVLRAGELQVQVAPDRARPLIVATAHGEVRALGTRFMVRQESERCLVSVQQHSVLLSTADGSARRVEAGQAFAFDRRGSVAVASSMRTRDDWVQGRIEAHDEPLGELVEALRPYYGGLLRISPQAAQVRVFGTFLVDDIERTLASLGETLPIRIDTAGFWLTRIDVK</sequence>
<dbReference type="InterPro" id="IPR006860">
    <property type="entry name" value="FecR"/>
</dbReference>
<dbReference type="OrthoDB" id="1099576at2"/>
<dbReference type="GO" id="GO:0016989">
    <property type="term" value="F:sigma factor antagonist activity"/>
    <property type="evidence" value="ECO:0007669"/>
    <property type="project" value="TreeGrafter"/>
</dbReference>
<protein>
    <submittedName>
        <fullName evidence="3">FecR family protein</fullName>
    </submittedName>
</protein>
<dbReference type="Pfam" id="PF16220">
    <property type="entry name" value="DUF4880"/>
    <property type="match status" value="1"/>
</dbReference>
<reference evidence="4" key="1">
    <citation type="submission" date="2017-06" db="EMBL/GenBank/DDBJ databases">
        <authorList>
            <person name="Varghese N."/>
            <person name="Submissions S."/>
        </authorList>
    </citation>
    <scope>NUCLEOTIDE SEQUENCE [LARGE SCALE GENOMIC DNA]</scope>
    <source>
        <strain evidence="4">DSM 22348</strain>
    </source>
</reference>